<evidence type="ECO:0000313" key="9">
    <source>
        <dbReference type="EMBL" id="THU61371.1"/>
    </source>
</evidence>
<keyword evidence="4 8" id="KW-0812">Transmembrane</keyword>
<evidence type="ECO:0000256" key="1">
    <source>
        <dbReference type="ARBA" id="ARBA00004167"/>
    </source>
</evidence>
<dbReference type="AlphaFoldDB" id="A0A4S8JHH4"/>
<keyword evidence="7 8" id="KW-0472">Membrane</keyword>
<keyword evidence="6 8" id="KW-1133">Transmembrane helix</keyword>
<evidence type="ECO:0000256" key="7">
    <source>
        <dbReference type="ARBA" id="ARBA00023136"/>
    </source>
</evidence>
<comment type="subcellular location">
    <subcellularLocation>
        <location evidence="1">Membrane</location>
        <topology evidence="1">Single-pass membrane protein</topology>
    </subcellularLocation>
</comment>
<organism evidence="9 10">
    <name type="scientific">Musa balbisiana</name>
    <name type="common">Banana</name>
    <dbReference type="NCBI Taxonomy" id="52838"/>
    <lineage>
        <taxon>Eukaryota</taxon>
        <taxon>Viridiplantae</taxon>
        <taxon>Streptophyta</taxon>
        <taxon>Embryophyta</taxon>
        <taxon>Tracheophyta</taxon>
        <taxon>Spermatophyta</taxon>
        <taxon>Magnoliopsida</taxon>
        <taxon>Liliopsida</taxon>
        <taxon>Zingiberales</taxon>
        <taxon>Musaceae</taxon>
        <taxon>Musa</taxon>
    </lineage>
</organism>
<name>A0A4S8JHH4_MUSBA</name>
<evidence type="ECO:0000256" key="6">
    <source>
        <dbReference type="ARBA" id="ARBA00022989"/>
    </source>
</evidence>
<dbReference type="InterPro" id="IPR040359">
    <property type="entry name" value="GDU"/>
</dbReference>
<gene>
    <name evidence="9" type="ORF">C4D60_Mb07t22570</name>
</gene>
<feature type="transmembrane region" description="Helical" evidence="8">
    <location>
        <begin position="20"/>
        <end position="42"/>
    </location>
</feature>
<evidence type="ECO:0000256" key="5">
    <source>
        <dbReference type="ARBA" id="ARBA00022970"/>
    </source>
</evidence>
<evidence type="ECO:0000256" key="2">
    <source>
        <dbReference type="ARBA" id="ARBA00009977"/>
    </source>
</evidence>
<dbReference type="EMBL" id="PYDT01000005">
    <property type="protein sequence ID" value="THU61371.1"/>
    <property type="molecule type" value="Genomic_DNA"/>
</dbReference>
<dbReference type="GO" id="GO:0016020">
    <property type="term" value="C:membrane"/>
    <property type="evidence" value="ECO:0007669"/>
    <property type="project" value="UniProtKB-SubCell"/>
</dbReference>
<accession>A0A4S8JHH4</accession>
<dbReference type="GO" id="GO:0080143">
    <property type="term" value="P:regulation of amino acid export"/>
    <property type="evidence" value="ECO:0007669"/>
    <property type="project" value="InterPro"/>
</dbReference>
<dbReference type="Proteomes" id="UP000317650">
    <property type="component" value="Chromosome 7"/>
</dbReference>
<keyword evidence="10" id="KW-1185">Reference proteome</keyword>
<dbReference type="PANTHER" id="PTHR33228">
    <property type="entry name" value="PROTEIN GLUTAMINE DUMPER 4-RELATED"/>
    <property type="match status" value="1"/>
</dbReference>
<evidence type="ECO:0000313" key="10">
    <source>
        <dbReference type="Proteomes" id="UP000317650"/>
    </source>
</evidence>
<keyword evidence="5" id="KW-0029">Amino-acid transport</keyword>
<comment type="similarity">
    <text evidence="2">Belongs to the GLUTAMINE DUMPER 1 (TC 9.B.60) family.</text>
</comment>
<sequence>MRPGSSSSSTGSNIWRTPLPYLFGGLGAMMILIAVALVVLACSHRKSAGDRDSAAESSLPEKVSVAPLDMEPRFVVIMAGESTPSFIAKPNSLCQEP</sequence>
<keyword evidence="3" id="KW-0813">Transport</keyword>
<dbReference type="PANTHER" id="PTHR33228:SF49">
    <property type="entry name" value="PROTEIN GLUTAMINE DUMPER 5"/>
    <property type="match status" value="1"/>
</dbReference>
<dbReference type="GO" id="GO:0006865">
    <property type="term" value="P:amino acid transport"/>
    <property type="evidence" value="ECO:0007669"/>
    <property type="project" value="UniProtKB-KW"/>
</dbReference>
<evidence type="ECO:0000256" key="8">
    <source>
        <dbReference type="SAM" id="Phobius"/>
    </source>
</evidence>
<protein>
    <submittedName>
        <fullName evidence="9">Uncharacterized protein</fullName>
    </submittedName>
</protein>
<proteinExistence type="inferred from homology"/>
<reference evidence="9 10" key="1">
    <citation type="journal article" date="2019" name="Nat. Plants">
        <title>Genome sequencing of Musa balbisiana reveals subgenome evolution and function divergence in polyploid bananas.</title>
        <authorList>
            <person name="Yao X."/>
        </authorList>
    </citation>
    <scope>NUCLEOTIDE SEQUENCE [LARGE SCALE GENOMIC DNA]</scope>
    <source>
        <strain evidence="10">cv. DH-PKW</strain>
        <tissue evidence="9">Leaves</tissue>
    </source>
</reference>
<evidence type="ECO:0000256" key="3">
    <source>
        <dbReference type="ARBA" id="ARBA00022448"/>
    </source>
</evidence>
<evidence type="ECO:0000256" key="4">
    <source>
        <dbReference type="ARBA" id="ARBA00022692"/>
    </source>
</evidence>
<comment type="caution">
    <text evidence="9">The sequence shown here is derived from an EMBL/GenBank/DDBJ whole genome shotgun (WGS) entry which is preliminary data.</text>
</comment>